<dbReference type="Pfam" id="PF12770">
    <property type="entry name" value="CHAT"/>
    <property type="match status" value="1"/>
</dbReference>
<dbReference type="SMART" id="SM00028">
    <property type="entry name" value="TPR"/>
    <property type="match status" value="11"/>
</dbReference>
<dbReference type="PANTHER" id="PTHR10098:SF108">
    <property type="entry name" value="TETRATRICOPEPTIDE REPEAT PROTEIN 28"/>
    <property type="match status" value="1"/>
</dbReference>
<dbReference type="InterPro" id="IPR024983">
    <property type="entry name" value="CHAT_dom"/>
</dbReference>
<sequence>MDEQRINAYYQLIQRLLQCPNGEEGQILNNNIELLDPGFLQTIIVVAKQFDEQGIQNESNFLTNLALQLGEWLGSDQQETTIRKQTAGILLNWGIKQFDISRFMVALECWQQCLMIYPEINDRQGEAASLGGLGNVYLCLGEYERAITFHEQSLAISREIKDRQGEAASLGNLGNVYHSQGEYERAITFHEQSLAISREIKDRQGEAASLGNLGNVYHSLGEYEEAITSHEQSLAIKQEIKDTLGEANSLGCLGNAYHSLGQFERAINFYEKSLDISRGIKNRLGEEGSLGCLGNAYLSLGQFEQAITLYEKSLAISLEIKHRCGEGDCLRGLGNAYYYLGQFERAINYHEKSLLITRTIKDRLGEAHSLGSLGNAYDSLGQFKRAINYHEEHLIISREIKHSLGEGNALGNLGGAYYQLQQTEKAIENSRNSVKIATPKTMPDLCFKAGRNLGNIGFTQGDWQLALEGYEPAMQAVEHLRKGSTTDKRRQEIIAEAISVYANAVQCYINLKQYDKAVETADRSRSRHLADLFASKDLYPQGEIPPEVAEYYRLQEQSDRLRISDNDGTKAFAATRQATPNSDATLKLIENLEAQKQQAWLKIRSKDPVLAGQLQADPLSFQQMQALIPDTETAILNFYTTDKHTHVFILRQNQPPQLHTCEGQGFETQNWIINNWLKPYVENRNVWLNQMRGFLPELANRLQLNQLIAEHLTGIQELIIIPHLFLHQIPFAALPLNDIAIPQSNTASDQTRVKAVKKPDPAAVAAAKTPSQQPEYLSDKFRLRIVPSCQILNYCHQRGNQKIENMGIVENATGDLVFTGYECETLATMHQVTPDNRLQHQQATISNYQTLIPQINVLHSSHHASSNLNNSLESKLLLSDGDITLGRLFTWRFLQLVEVFLSCCETNLTLTPITDDPLSIAAGFLCAGARNVVSTLWAVDDLATALFCILYYQEKQDKSRSEAIRQAQFKLRNLTGDELHAKYKPQLEAYFEQQNWGENQAEIMYNVRLRLDFLSRQTLPFVSPHYWSGFISQGLA</sequence>
<feature type="repeat" description="TPR" evidence="1">
    <location>
        <begin position="207"/>
        <end position="240"/>
    </location>
</feature>
<dbReference type="Gene3D" id="1.25.40.10">
    <property type="entry name" value="Tetratricopeptide repeat domain"/>
    <property type="match status" value="3"/>
</dbReference>
<feature type="domain" description="CHAT" evidence="2">
    <location>
        <begin position="706"/>
        <end position="1034"/>
    </location>
</feature>
<dbReference type="Pfam" id="PF13424">
    <property type="entry name" value="TPR_12"/>
    <property type="match status" value="4"/>
</dbReference>
<dbReference type="InterPro" id="IPR011990">
    <property type="entry name" value="TPR-like_helical_dom_sf"/>
</dbReference>
<gene>
    <name evidence="3" type="ORF">ENR15_08080</name>
</gene>
<organism evidence="3">
    <name type="scientific">Planktothricoides sp. SpSt-374</name>
    <dbReference type="NCBI Taxonomy" id="2282167"/>
    <lineage>
        <taxon>Bacteria</taxon>
        <taxon>Bacillati</taxon>
        <taxon>Cyanobacteriota</taxon>
        <taxon>Cyanophyceae</taxon>
        <taxon>Oscillatoriophycideae</taxon>
        <taxon>Oscillatoriales</taxon>
        <taxon>Oscillatoriaceae</taxon>
        <taxon>Planktothricoides</taxon>
    </lineage>
</organism>
<evidence type="ECO:0000313" key="3">
    <source>
        <dbReference type="EMBL" id="HGG00598.1"/>
    </source>
</evidence>
<dbReference type="PANTHER" id="PTHR10098">
    <property type="entry name" value="RAPSYN-RELATED"/>
    <property type="match status" value="1"/>
</dbReference>
<reference evidence="3" key="1">
    <citation type="journal article" date="2020" name="mSystems">
        <title>Genome- and Community-Level Interaction Insights into Carbon Utilization and Element Cycling Functions of Hydrothermarchaeota in Hydrothermal Sediment.</title>
        <authorList>
            <person name="Zhou Z."/>
            <person name="Liu Y."/>
            <person name="Xu W."/>
            <person name="Pan J."/>
            <person name="Luo Z.H."/>
            <person name="Li M."/>
        </authorList>
    </citation>
    <scope>NUCLEOTIDE SEQUENCE [LARGE SCALE GENOMIC DNA]</scope>
    <source>
        <strain evidence="3">SpSt-374</strain>
    </source>
</reference>
<comment type="caution">
    <text evidence="3">The sequence shown here is derived from an EMBL/GenBank/DDBJ whole genome shotgun (WGS) entry which is preliminary data.</text>
</comment>
<feature type="repeat" description="TPR" evidence="1">
    <location>
        <begin position="247"/>
        <end position="280"/>
    </location>
</feature>
<name>A0A7C3VLD9_9CYAN</name>
<protein>
    <submittedName>
        <fullName evidence="3">Tetratricopeptide repeat protein</fullName>
    </submittedName>
</protein>
<accession>A0A7C3VLD9</accession>
<proteinExistence type="predicted"/>
<dbReference type="SUPFAM" id="SSF48452">
    <property type="entry name" value="TPR-like"/>
    <property type="match status" value="3"/>
</dbReference>
<dbReference type="AlphaFoldDB" id="A0A7C3VLD9"/>
<dbReference type="Pfam" id="PF13181">
    <property type="entry name" value="TPR_8"/>
    <property type="match status" value="1"/>
</dbReference>
<dbReference type="PROSITE" id="PS50005">
    <property type="entry name" value="TPR"/>
    <property type="match status" value="5"/>
</dbReference>
<keyword evidence="1" id="KW-0802">TPR repeat</keyword>
<dbReference type="EMBL" id="DSPX01000078">
    <property type="protein sequence ID" value="HGG00598.1"/>
    <property type="molecule type" value="Genomic_DNA"/>
</dbReference>
<feature type="repeat" description="TPR" evidence="1">
    <location>
        <begin position="167"/>
        <end position="200"/>
    </location>
</feature>
<evidence type="ECO:0000259" key="2">
    <source>
        <dbReference type="Pfam" id="PF12770"/>
    </source>
</evidence>
<evidence type="ECO:0000256" key="1">
    <source>
        <dbReference type="PROSITE-ProRule" id="PRU00339"/>
    </source>
</evidence>
<feature type="repeat" description="TPR" evidence="1">
    <location>
        <begin position="287"/>
        <end position="320"/>
    </location>
</feature>
<dbReference type="InterPro" id="IPR019734">
    <property type="entry name" value="TPR_rpt"/>
</dbReference>
<feature type="repeat" description="TPR" evidence="1">
    <location>
        <begin position="127"/>
        <end position="160"/>
    </location>
</feature>